<dbReference type="Proteomes" id="UP001164965">
    <property type="component" value="Chromosome"/>
</dbReference>
<accession>A0ABY6NWH4</accession>
<organism evidence="1 2">
    <name type="scientific">Rhodococcus antarcticus</name>
    <dbReference type="NCBI Taxonomy" id="2987751"/>
    <lineage>
        <taxon>Bacteria</taxon>
        <taxon>Bacillati</taxon>
        <taxon>Actinomycetota</taxon>
        <taxon>Actinomycetes</taxon>
        <taxon>Mycobacteriales</taxon>
        <taxon>Nocardiaceae</taxon>
        <taxon>Rhodococcus</taxon>
    </lineage>
</organism>
<reference evidence="1" key="1">
    <citation type="submission" date="2022-10" db="EMBL/GenBank/DDBJ databases">
        <title>Rhodococcus sp.75.</title>
        <authorList>
            <person name="Sun M."/>
        </authorList>
    </citation>
    <scope>NUCLEOTIDE SEQUENCE</scope>
    <source>
        <strain evidence="1">75</strain>
    </source>
</reference>
<keyword evidence="2" id="KW-1185">Reference proteome</keyword>
<evidence type="ECO:0000313" key="1">
    <source>
        <dbReference type="EMBL" id="UZJ23731.1"/>
    </source>
</evidence>
<proteinExistence type="predicted"/>
<protein>
    <submittedName>
        <fullName evidence="1">Uncharacterized protein</fullName>
    </submittedName>
</protein>
<sequence length="117" mass="13103">MLEARKHPTLGNPDHPYPYVPGVNFDDVEHSTSLCIDEAEFDFHLDAHSWAQPLVLTQVLMEAHQRGYELVPDYEDPGELLDNGMWRRYLVPIEPVNDMGTADHGLAGVAGTFGCLQ</sequence>
<name>A0ABY6NWH4_9NOCA</name>
<gene>
    <name evidence="1" type="ORF">RHODO2019_10990</name>
</gene>
<dbReference type="RefSeq" id="WP_265381839.1">
    <property type="nucleotide sequence ID" value="NZ_CP110615.1"/>
</dbReference>
<evidence type="ECO:0000313" key="2">
    <source>
        <dbReference type="Proteomes" id="UP001164965"/>
    </source>
</evidence>
<dbReference type="EMBL" id="CP110615">
    <property type="protein sequence ID" value="UZJ23731.1"/>
    <property type="molecule type" value="Genomic_DNA"/>
</dbReference>